<feature type="transmembrane region" description="Helical" evidence="6">
    <location>
        <begin position="360"/>
        <end position="385"/>
    </location>
</feature>
<feature type="transmembrane region" description="Helical" evidence="6">
    <location>
        <begin position="333"/>
        <end position="354"/>
    </location>
</feature>
<feature type="transmembrane region" description="Helical" evidence="6">
    <location>
        <begin position="473"/>
        <end position="494"/>
    </location>
</feature>
<feature type="transmembrane region" description="Helical" evidence="6">
    <location>
        <begin position="140"/>
        <end position="163"/>
    </location>
</feature>
<evidence type="ECO:0000256" key="2">
    <source>
        <dbReference type="ARBA" id="ARBA00022692"/>
    </source>
</evidence>
<dbReference type="PROSITE" id="PS50850">
    <property type="entry name" value="MFS"/>
    <property type="match status" value="1"/>
</dbReference>
<dbReference type="AlphaFoldDB" id="A0AAJ1WXE1"/>
<dbReference type="EMBL" id="JAUSWL010000003">
    <property type="protein sequence ID" value="MDQ0543163.1"/>
    <property type="molecule type" value="Genomic_DNA"/>
</dbReference>
<dbReference type="GO" id="GO:0022857">
    <property type="term" value="F:transmembrane transporter activity"/>
    <property type="evidence" value="ECO:0007669"/>
    <property type="project" value="InterPro"/>
</dbReference>
<gene>
    <name evidence="8" type="ORF">QO001_002089</name>
</gene>
<feature type="region of interest" description="Disordered" evidence="5">
    <location>
        <begin position="499"/>
        <end position="532"/>
    </location>
</feature>
<dbReference type="CDD" id="cd17321">
    <property type="entry name" value="MFS_MMR_MDR_like"/>
    <property type="match status" value="1"/>
</dbReference>
<keyword evidence="4 6" id="KW-0472">Membrane</keyword>
<accession>A0AAJ1WXE1</accession>
<dbReference type="PROSITE" id="PS00216">
    <property type="entry name" value="SUGAR_TRANSPORT_1"/>
    <property type="match status" value="1"/>
</dbReference>
<sequence>MPDTPHPAPTGDPLVLAAICLAALILPLSFSAGAVATPSIGRELGGSPEALTWITNGFMLTFGSLLMAAGTLADRYGRRLVFTAGVATVTGFSLALGFAPALWVIDLLRAGQGIGAAAALAGGTAALAREFDGHARTRAFSLLGTTFGVGLAFGPIVTGVLIAGAGWRAIFLAGALVGAAALVLGPPRMRETRDPHARSFDWPGTVSFTAMLTALTVAVIEAPGCGWDSPALLGLLAAAALLLAAFVIIETRAARPMLDLRLFRYRRFVGVQMLPVATCAGFVVLLVLLPLRFIGIEGRSEMEAGFLMLALSAPMLVVPMAAAALARRVPPGLLSGLGLLVAAIGLVWLGFIAIGSRAVLAPMLLIGLGSGLPWGLMDGLSVAVVPRERAGMAAGIFGTVRVAGEGVALALVSATLAGRIAAELRRIPGLPDASRAQAGQRLAVGDPDAARALMPGLDDATLTQAYQAAFTTLCWTLAALTIACAVAVLALLAAPLNPRASAPPKNPPAPAPGPAWPVRPRTPRGSPRGPGD</sequence>
<feature type="transmembrane region" description="Helical" evidence="6">
    <location>
        <begin position="169"/>
        <end position="187"/>
    </location>
</feature>
<dbReference type="Gene3D" id="1.20.1720.10">
    <property type="entry name" value="Multidrug resistance protein D"/>
    <property type="match status" value="1"/>
</dbReference>
<dbReference type="PANTHER" id="PTHR42718">
    <property type="entry name" value="MAJOR FACILITATOR SUPERFAMILY MULTIDRUG TRANSPORTER MFSC"/>
    <property type="match status" value="1"/>
</dbReference>
<feature type="transmembrane region" description="Helical" evidence="6">
    <location>
        <begin position="269"/>
        <end position="294"/>
    </location>
</feature>
<dbReference type="PANTHER" id="PTHR42718:SF49">
    <property type="entry name" value="EXPORT PROTEIN"/>
    <property type="match status" value="1"/>
</dbReference>
<feature type="transmembrane region" description="Helical" evidence="6">
    <location>
        <begin position="110"/>
        <end position="128"/>
    </location>
</feature>
<dbReference type="InterPro" id="IPR011701">
    <property type="entry name" value="MFS"/>
</dbReference>
<evidence type="ECO:0000256" key="4">
    <source>
        <dbReference type="ARBA" id="ARBA00023136"/>
    </source>
</evidence>
<dbReference type="InterPro" id="IPR036259">
    <property type="entry name" value="MFS_trans_sf"/>
</dbReference>
<keyword evidence="2 6" id="KW-0812">Transmembrane</keyword>
<evidence type="ECO:0000313" key="8">
    <source>
        <dbReference type="EMBL" id="MDQ0543163.1"/>
    </source>
</evidence>
<evidence type="ECO:0000256" key="3">
    <source>
        <dbReference type="ARBA" id="ARBA00022989"/>
    </source>
</evidence>
<feature type="compositionally biased region" description="Pro residues" evidence="5">
    <location>
        <begin position="504"/>
        <end position="517"/>
    </location>
</feature>
<evidence type="ECO:0000256" key="6">
    <source>
        <dbReference type="SAM" id="Phobius"/>
    </source>
</evidence>
<evidence type="ECO:0000256" key="1">
    <source>
        <dbReference type="ARBA" id="ARBA00004141"/>
    </source>
</evidence>
<reference evidence="8" key="1">
    <citation type="submission" date="2023-07" db="EMBL/GenBank/DDBJ databases">
        <title>Genomic Encyclopedia of Type Strains, Phase IV (KMG-IV): sequencing the most valuable type-strain genomes for metagenomic binning, comparative biology and taxonomic classification.</title>
        <authorList>
            <person name="Goeker M."/>
        </authorList>
    </citation>
    <scope>NUCLEOTIDE SEQUENCE</scope>
    <source>
        <strain evidence="8">DSM 19569</strain>
    </source>
</reference>
<protein>
    <submittedName>
        <fullName evidence="8">MFS family permease</fullName>
    </submittedName>
</protein>
<feature type="compositionally biased region" description="Low complexity" evidence="5">
    <location>
        <begin position="518"/>
        <end position="532"/>
    </location>
</feature>
<feature type="transmembrane region" description="Helical" evidence="6">
    <location>
        <begin position="199"/>
        <end position="220"/>
    </location>
</feature>
<dbReference type="SUPFAM" id="SSF103473">
    <property type="entry name" value="MFS general substrate transporter"/>
    <property type="match status" value="1"/>
</dbReference>
<dbReference type="Gene3D" id="1.20.1250.20">
    <property type="entry name" value="MFS general substrate transporter like domains"/>
    <property type="match status" value="1"/>
</dbReference>
<comment type="caution">
    <text evidence="8">The sequence shown here is derived from an EMBL/GenBank/DDBJ whole genome shotgun (WGS) entry which is preliminary data.</text>
</comment>
<evidence type="ECO:0000259" key="7">
    <source>
        <dbReference type="PROSITE" id="PS50850"/>
    </source>
</evidence>
<dbReference type="InterPro" id="IPR020846">
    <property type="entry name" value="MFS_dom"/>
</dbReference>
<comment type="subcellular location">
    <subcellularLocation>
        <location evidence="1">Membrane</location>
        <topology evidence="1">Multi-pass membrane protein</topology>
    </subcellularLocation>
</comment>
<feature type="transmembrane region" description="Helical" evidence="6">
    <location>
        <begin position="80"/>
        <end position="104"/>
    </location>
</feature>
<dbReference type="GO" id="GO:0016020">
    <property type="term" value="C:membrane"/>
    <property type="evidence" value="ECO:0007669"/>
    <property type="project" value="UniProtKB-SubCell"/>
</dbReference>
<feature type="domain" description="Major facilitator superfamily (MFS) profile" evidence="7">
    <location>
        <begin position="15"/>
        <end position="501"/>
    </location>
</feature>
<dbReference type="Pfam" id="PF07690">
    <property type="entry name" value="MFS_1"/>
    <property type="match status" value="1"/>
</dbReference>
<dbReference type="PRINTS" id="PR01036">
    <property type="entry name" value="TCRTETB"/>
</dbReference>
<name>A0AAJ1WXE1_9HYPH</name>
<feature type="transmembrane region" description="Helical" evidence="6">
    <location>
        <begin position="232"/>
        <end position="249"/>
    </location>
</feature>
<dbReference type="InterPro" id="IPR005829">
    <property type="entry name" value="Sugar_transporter_CS"/>
</dbReference>
<dbReference type="RefSeq" id="WP_230366007.1">
    <property type="nucleotide sequence ID" value="NZ_JAJALK010000004.1"/>
</dbReference>
<feature type="transmembrane region" description="Helical" evidence="6">
    <location>
        <begin position="306"/>
        <end position="326"/>
    </location>
</feature>
<keyword evidence="3 6" id="KW-1133">Transmembrane helix</keyword>
<evidence type="ECO:0000313" key="9">
    <source>
        <dbReference type="Proteomes" id="UP001223420"/>
    </source>
</evidence>
<evidence type="ECO:0000256" key="5">
    <source>
        <dbReference type="SAM" id="MobiDB-lite"/>
    </source>
</evidence>
<organism evidence="8 9">
    <name type="scientific">Methylobacterium brachiatum</name>
    <dbReference type="NCBI Taxonomy" id="269660"/>
    <lineage>
        <taxon>Bacteria</taxon>
        <taxon>Pseudomonadati</taxon>
        <taxon>Pseudomonadota</taxon>
        <taxon>Alphaproteobacteria</taxon>
        <taxon>Hyphomicrobiales</taxon>
        <taxon>Methylobacteriaceae</taxon>
        <taxon>Methylobacterium</taxon>
    </lineage>
</organism>
<proteinExistence type="predicted"/>
<feature type="transmembrane region" description="Helical" evidence="6">
    <location>
        <begin position="50"/>
        <end position="73"/>
    </location>
</feature>
<dbReference type="Proteomes" id="UP001223420">
    <property type="component" value="Unassembled WGS sequence"/>
</dbReference>